<feature type="domain" description="Fibronectin type-III" evidence="5">
    <location>
        <begin position="202"/>
        <end position="293"/>
    </location>
</feature>
<keyword evidence="7" id="KW-1185">Reference proteome</keyword>
<accession>A0ABM6MD72</accession>
<reference evidence="6 7" key="1">
    <citation type="submission" date="2016-07" db="EMBL/GenBank/DDBJ databases">
        <title>High microdiversification within the ubiquitous acI lineage of Actinobacteria.</title>
        <authorList>
            <person name="Neuenschwander S.M."/>
            <person name="Salcher M."/>
            <person name="Ghai R."/>
            <person name="Pernthaler J."/>
        </authorList>
    </citation>
    <scope>NUCLEOTIDE SEQUENCE [LARGE SCALE GENOMIC DNA]</scope>
    <source>
        <strain evidence="6">MMS-IA-79</strain>
    </source>
</reference>
<dbReference type="Proteomes" id="UP000217177">
    <property type="component" value="Chromosome"/>
</dbReference>
<name>A0ABM6MD72_9ACTN</name>
<evidence type="ECO:0000256" key="1">
    <source>
        <dbReference type="ARBA" id="ARBA00023295"/>
    </source>
</evidence>
<feature type="region of interest" description="Disordered" evidence="3">
    <location>
        <begin position="1"/>
        <end position="130"/>
    </location>
</feature>
<feature type="transmembrane region" description="Helical" evidence="4">
    <location>
        <begin position="135"/>
        <end position="152"/>
    </location>
</feature>
<keyword evidence="4" id="KW-1133">Transmembrane helix</keyword>
<dbReference type="SUPFAM" id="SSF49265">
    <property type="entry name" value="Fibronectin type III"/>
    <property type="match status" value="1"/>
</dbReference>
<dbReference type="PROSITE" id="PS50853">
    <property type="entry name" value="FN3"/>
    <property type="match status" value="1"/>
</dbReference>
<dbReference type="InterPro" id="IPR003961">
    <property type="entry name" value="FN3_dom"/>
</dbReference>
<keyword evidence="2" id="KW-0119">Carbohydrate metabolism</keyword>
<evidence type="ECO:0000313" key="7">
    <source>
        <dbReference type="Proteomes" id="UP000217177"/>
    </source>
</evidence>
<keyword evidence="2" id="KW-0624">Polysaccharide degradation</keyword>
<feature type="compositionally biased region" description="Low complexity" evidence="3">
    <location>
        <begin position="163"/>
        <end position="190"/>
    </location>
</feature>
<feature type="compositionally biased region" description="Low complexity" evidence="3">
    <location>
        <begin position="91"/>
        <end position="130"/>
    </location>
</feature>
<gene>
    <name evidence="6" type="ORF">A1sIA79_01065</name>
</gene>
<evidence type="ECO:0000256" key="2">
    <source>
        <dbReference type="ARBA" id="ARBA00023326"/>
    </source>
</evidence>
<keyword evidence="4" id="KW-0812">Transmembrane</keyword>
<evidence type="ECO:0000256" key="4">
    <source>
        <dbReference type="SAM" id="Phobius"/>
    </source>
</evidence>
<sequence>MAVKKKSAAKKAAPKKSTAKKSTAKKSPAKKSAAKKSAPKRAVKKAVVKKKTAKKVAKKSTAKKSTAKKTAKKSAARKKIASQVVIPPVPSVGGSRVNVSTTPSPAAPRTSAASAKPAAASKPATSPNSKSSSKALFAVLLGILLVGAFVITNSSKDSDEMATETPAATESAAPEETPAVTESAAPEETPVVTDPANTTGEAPSRFIGNWKDSSKSVMVITWKAPAGEVKGYSIETRANLGEWKVVSEVSATTYAAEFAKTATEGSTSFRVSAVYADGSLGVAVPFGFAGQFE</sequence>
<evidence type="ECO:0000313" key="6">
    <source>
        <dbReference type="EMBL" id="ASY16857.1"/>
    </source>
</evidence>
<feature type="compositionally biased region" description="Basic residues" evidence="3">
    <location>
        <begin position="1"/>
        <end position="80"/>
    </location>
</feature>
<dbReference type="InterPro" id="IPR036116">
    <property type="entry name" value="FN3_sf"/>
</dbReference>
<dbReference type="RefSeq" id="WP_095674411.1">
    <property type="nucleotide sequence ID" value="NZ_CP016774.1"/>
</dbReference>
<dbReference type="Gene3D" id="2.60.40.10">
    <property type="entry name" value="Immunoglobulins"/>
    <property type="match status" value="1"/>
</dbReference>
<protein>
    <recommendedName>
        <fullName evidence="5">Fibronectin type-III domain-containing protein</fullName>
    </recommendedName>
</protein>
<evidence type="ECO:0000256" key="3">
    <source>
        <dbReference type="SAM" id="MobiDB-lite"/>
    </source>
</evidence>
<dbReference type="InterPro" id="IPR013783">
    <property type="entry name" value="Ig-like_fold"/>
</dbReference>
<organism evidence="6 7">
    <name type="scientific">Candidatus Planktophila versatilis</name>
    <dbReference type="NCBI Taxonomy" id="1884905"/>
    <lineage>
        <taxon>Bacteria</taxon>
        <taxon>Bacillati</taxon>
        <taxon>Actinomycetota</taxon>
        <taxon>Actinomycetes</taxon>
        <taxon>Candidatus Nanopelagicales</taxon>
        <taxon>Candidatus Nanopelagicaceae</taxon>
        <taxon>Candidatus Planktophila</taxon>
    </lineage>
</organism>
<feature type="region of interest" description="Disordered" evidence="3">
    <location>
        <begin position="156"/>
        <end position="203"/>
    </location>
</feature>
<evidence type="ECO:0000259" key="5">
    <source>
        <dbReference type="PROSITE" id="PS50853"/>
    </source>
</evidence>
<proteinExistence type="predicted"/>
<dbReference type="EMBL" id="CP016774">
    <property type="protein sequence ID" value="ASY16857.1"/>
    <property type="molecule type" value="Genomic_DNA"/>
</dbReference>
<keyword evidence="1" id="KW-0326">Glycosidase</keyword>
<keyword evidence="1" id="KW-0378">Hydrolase</keyword>
<keyword evidence="4" id="KW-0472">Membrane</keyword>